<dbReference type="Pfam" id="PF12840">
    <property type="entry name" value="HTH_20"/>
    <property type="match status" value="1"/>
</dbReference>
<accession>G8WMT9</accession>
<evidence type="ECO:0000259" key="1">
    <source>
        <dbReference type="SMART" id="SM00418"/>
    </source>
</evidence>
<dbReference type="InterPro" id="IPR011991">
    <property type="entry name" value="ArsR-like_HTH"/>
</dbReference>
<dbReference type="CDD" id="cd00090">
    <property type="entry name" value="HTH_ARSR"/>
    <property type="match status" value="1"/>
</dbReference>
<gene>
    <name evidence="2" type="ordered locus">SCATT_02870</name>
</gene>
<reference evidence="3" key="1">
    <citation type="submission" date="2011-12" db="EMBL/GenBank/DDBJ databases">
        <title>Complete genome sequence of Streptomyces cattleya strain DSM 46488.</title>
        <authorList>
            <person name="Ou H.-Y."/>
            <person name="Li P."/>
            <person name="Zhao C."/>
            <person name="O'Hagan D."/>
            <person name="Deng Z."/>
        </authorList>
    </citation>
    <scope>NUCLEOTIDE SEQUENCE [LARGE SCALE GENOMIC DNA]</scope>
    <source>
        <strain evidence="3">ATCC 35852 / DSM 46488 / JCM 4925 / NBRC 14057 / NRRL 8057</strain>
    </source>
</reference>
<dbReference type="SMART" id="SM00418">
    <property type="entry name" value="HTH_ARSR"/>
    <property type="match status" value="1"/>
</dbReference>
<proteinExistence type="predicted"/>
<dbReference type="RefSeq" id="WP_014627279.1">
    <property type="nucleotide sequence ID" value="NC_016111.1"/>
</dbReference>
<dbReference type="InterPro" id="IPR036390">
    <property type="entry name" value="WH_DNA-bd_sf"/>
</dbReference>
<dbReference type="Proteomes" id="UP000007842">
    <property type="component" value="Chromosome"/>
</dbReference>
<dbReference type="InterPro" id="IPR036388">
    <property type="entry name" value="WH-like_DNA-bd_sf"/>
</dbReference>
<dbReference type="SUPFAM" id="SSF46785">
    <property type="entry name" value="Winged helix' DNA-binding domain"/>
    <property type="match status" value="1"/>
</dbReference>
<dbReference type="GO" id="GO:0003700">
    <property type="term" value="F:DNA-binding transcription factor activity"/>
    <property type="evidence" value="ECO:0007669"/>
    <property type="project" value="InterPro"/>
</dbReference>
<keyword evidence="3" id="KW-1185">Reference proteome</keyword>
<evidence type="ECO:0000313" key="3">
    <source>
        <dbReference type="Proteomes" id="UP000007842"/>
    </source>
</evidence>
<dbReference type="HOGENOM" id="CLU_087580_2_1_11"/>
<protein>
    <submittedName>
        <fullName evidence="2">Putative transcriptional regulator protein, ArsR family</fullName>
    </submittedName>
</protein>
<dbReference type="OrthoDB" id="7945987at2"/>
<dbReference type="Gene3D" id="1.10.10.10">
    <property type="entry name" value="Winged helix-like DNA-binding domain superfamily/Winged helix DNA-binding domain"/>
    <property type="match status" value="1"/>
</dbReference>
<sequence length="170" mass="18478">MTETTGAGGPAPRHVDARTLRGLAHPLRIHILEVLKLEGPATSAGLAERLGENTGTLSWHLRHLAAHGFIEEETGRGTRRERWWRAVRSTMVLDSAELRADPAARGAFAVSDWTHLRLTPDRLRALTEELARVVASYAPDPDAEPEADALPVVVQVQAFPYRAPGAGDEG</sequence>
<name>G8WMT9_STREN</name>
<dbReference type="KEGG" id="scy:SCATT_02870"/>
<dbReference type="InterPro" id="IPR001845">
    <property type="entry name" value="HTH_ArsR_DNA-bd_dom"/>
</dbReference>
<dbReference type="EMBL" id="CP003219">
    <property type="protein sequence ID" value="AEW92658.1"/>
    <property type="molecule type" value="Genomic_DNA"/>
</dbReference>
<organism evidence="2 3">
    <name type="scientific">Streptantibioticus cattleyicolor (strain ATCC 35852 / DSM 46488 / JCM 4925 / NBRC 14057 / NRRL 8057)</name>
    <name type="common">Streptomyces cattleya</name>
    <dbReference type="NCBI Taxonomy" id="1003195"/>
    <lineage>
        <taxon>Bacteria</taxon>
        <taxon>Bacillati</taxon>
        <taxon>Actinomycetota</taxon>
        <taxon>Actinomycetes</taxon>
        <taxon>Kitasatosporales</taxon>
        <taxon>Streptomycetaceae</taxon>
        <taxon>Streptantibioticus</taxon>
    </lineage>
</organism>
<dbReference type="STRING" id="1003195.SCATT_02870"/>
<dbReference type="PATRIC" id="fig|1003195.29.peg.282"/>
<dbReference type="eggNOG" id="COG0640">
    <property type="taxonomic scope" value="Bacteria"/>
</dbReference>
<feature type="domain" description="HTH arsR-type" evidence="1">
    <location>
        <begin position="18"/>
        <end position="132"/>
    </location>
</feature>
<dbReference type="AlphaFoldDB" id="G8WMT9"/>
<evidence type="ECO:0000313" key="2">
    <source>
        <dbReference type="EMBL" id="AEW92658.1"/>
    </source>
</evidence>